<protein>
    <submittedName>
        <fullName evidence="2">Uncharacterized protein</fullName>
    </submittedName>
</protein>
<proteinExistence type="predicted"/>
<dbReference type="AlphaFoldDB" id="A0A1X7VJ55"/>
<name>A0A1X7VJ55_AMPQE</name>
<organism evidence="2">
    <name type="scientific">Amphimedon queenslandica</name>
    <name type="common">Sponge</name>
    <dbReference type="NCBI Taxonomy" id="400682"/>
    <lineage>
        <taxon>Eukaryota</taxon>
        <taxon>Metazoa</taxon>
        <taxon>Porifera</taxon>
        <taxon>Demospongiae</taxon>
        <taxon>Heteroscleromorpha</taxon>
        <taxon>Haplosclerida</taxon>
        <taxon>Niphatidae</taxon>
        <taxon>Amphimedon</taxon>
    </lineage>
</organism>
<feature type="signal peptide" evidence="1">
    <location>
        <begin position="1"/>
        <end position="20"/>
    </location>
</feature>
<reference evidence="2" key="1">
    <citation type="submission" date="2017-05" db="UniProtKB">
        <authorList>
            <consortium name="EnsemblMetazoa"/>
        </authorList>
    </citation>
    <scope>IDENTIFICATION</scope>
</reference>
<accession>A0A1X7VJ55</accession>
<evidence type="ECO:0000313" key="2">
    <source>
        <dbReference type="EnsemblMetazoa" id="Aqu2.1.39507_001"/>
    </source>
</evidence>
<keyword evidence="1" id="KW-0732">Signal</keyword>
<evidence type="ECO:0000256" key="1">
    <source>
        <dbReference type="SAM" id="SignalP"/>
    </source>
</evidence>
<dbReference type="InParanoid" id="A0A1X7VJ55"/>
<sequence length="53" mass="6212">MLRKTGLWLIFMFLLKQDLSDLHLASDFSVHVCAYMDYTSYHVKGWQNESGKS</sequence>
<dbReference type="EnsemblMetazoa" id="Aqu2.1.39507_001">
    <property type="protein sequence ID" value="Aqu2.1.39507_001"/>
    <property type="gene ID" value="Aqu2.1.39507"/>
</dbReference>
<feature type="chain" id="PRO_5010883212" evidence="1">
    <location>
        <begin position="21"/>
        <end position="53"/>
    </location>
</feature>